<feature type="transmembrane region" description="Helical" evidence="1">
    <location>
        <begin position="17"/>
        <end position="38"/>
    </location>
</feature>
<reference evidence="2 3" key="1">
    <citation type="submission" date="2024-07" db="EMBL/GenBank/DDBJ databases">
        <authorList>
            <person name="Akdeniz Z."/>
        </authorList>
    </citation>
    <scope>NUCLEOTIDE SEQUENCE [LARGE SCALE GENOMIC DNA]</scope>
</reference>
<comment type="caution">
    <text evidence="2">The sequence shown here is derived from an EMBL/GenBank/DDBJ whole genome shotgun (WGS) entry which is preliminary data.</text>
</comment>
<evidence type="ECO:0000313" key="2">
    <source>
        <dbReference type="EMBL" id="CAL5971388.1"/>
    </source>
</evidence>
<organism evidence="2 3">
    <name type="scientific">Hexamita inflata</name>
    <dbReference type="NCBI Taxonomy" id="28002"/>
    <lineage>
        <taxon>Eukaryota</taxon>
        <taxon>Metamonada</taxon>
        <taxon>Diplomonadida</taxon>
        <taxon>Hexamitidae</taxon>
        <taxon>Hexamitinae</taxon>
        <taxon>Hexamita</taxon>
    </lineage>
</organism>
<accession>A0ABP1GHK8</accession>
<evidence type="ECO:0000256" key="1">
    <source>
        <dbReference type="SAM" id="Phobius"/>
    </source>
</evidence>
<sequence>MYIHSVKLKLVASNTNSTIICLFLSYQCTLFAFIANLYHHLSLIPLDIIYQALKYHFNFIQKEVQNSKLGTFISKYQSKGEITKKVDYTAVHCFKIGWFKVGVVQLRLPFLQQIELFLQFLRQNILLQLQQPAGSLQAKKTDPAKLYYLFINHVDQYTTQRYCVTK</sequence>
<dbReference type="Proteomes" id="UP001642409">
    <property type="component" value="Unassembled WGS sequence"/>
</dbReference>
<protein>
    <submittedName>
        <fullName evidence="2">Hypothetical_protein</fullName>
    </submittedName>
</protein>
<name>A0ABP1GHK8_9EUKA</name>
<keyword evidence="3" id="KW-1185">Reference proteome</keyword>
<keyword evidence="1" id="KW-0812">Transmembrane</keyword>
<keyword evidence="1" id="KW-1133">Transmembrane helix</keyword>
<gene>
    <name evidence="2" type="ORF">HINF_LOCUS1328</name>
</gene>
<proteinExistence type="predicted"/>
<keyword evidence="1" id="KW-0472">Membrane</keyword>
<dbReference type="EMBL" id="CAXDID020000002">
    <property type="protein sequence ID" value="CAL5971388.1"/>
    <property type="molecule type" value="Genomic_DNA"/>
</dbReference>
<evidence type="ECO:0000313" key="3">
    <source>
        <dbReference type="Proteomes" id="UP001642409"/>
    </source>
</evidence>